<name>A0A3Q2QXA6_FUNHE</name>
<reference evidence="11" key="2">
    <citation type="submission" date="2025-09" db="UniProtKB">
        <authorList>
            <consortium name="Ensembl"/>
        </authorList>
    </citation>
    <scope>IDENTIFICATION</scope>
</reference>
<evidence type="ECO:0000256" key="6">
    <source>
        <dbReference type="ARBA" id="ARBA00023054"/>
    </source>
</evidence>
<feature type="compositionally biased region" description="Polar residues" evidence="9">
    <location>
        <begin position="186"/>
        <end position="196"/>
    </location>
</feature>
<dbReference type="STRING" id="8078.ENSFHEP00000032686"/>
<feature type="compositionally biased region" description="Acidic residues" evidence="9">
    <location>
        <begin position="331"/>
        <end position="341"/>
    </location>
</feature>
<feature type="region of interest" description="Disordered" evidence="9">
    <location>
        <begin position="273"/>
        <end position="308"/>
    </location>
</feature>
<feature type="compositionally biased region" description="Basic and acidic residues" evidence="9">
    <location>
        <begin position="293"/>
        <end position="308"/>
    </location>
</feature>
<keyword evidence="3 10" id="KW-0812">Transmembrane</keyword>
<evidence type="ECO:0000313" key="12">
    <source>
        <dbReference type="Proteomes" id="UP000265000"/>
    </source>
</evidence>
<evidence type="ECO:0000256" key="9">
    <source>
        <dbReference type="SAM" id="MobiDB-lite"/>
    </source>
</evidence>
<dbReference type="Ensembl" id="ENSFHET00000026282.1">
    <property type="protein sequence ID" value="ENSFHEP00000032686.1"/>
    <property type="gene ID" value="ENSFHEG00000019314.1"/>
</dbReference>
<protein>
    <recommendedName>
        <fullName evidence="13">Golgi membrane protein 2</fullName>
    </recommendedName>
</protein>
<evidence type="ECO:0000256" key="2">
    <source>
        <dbReference type="ARBA" id="ARBA00007474"/>
    </source>
</evidence>
<keyword evidence="7 10" id="KW-0472">Membrane</keyword>
<evidence type="ECO:0000256" key="10">
    <source>
        <dbReference type="SAM" id="Phobius"/>
    </source>
</evidence>
<evidence type="ECO:0000256" key="1">
    <source>
        <dbReference type="ARBA" id="ARBA00004606"/>
    </source>
</evidence>
<comment type="subcellular location">
    <subcellularLocation>
        <location evidence="1">Membrane</location>
        <topology evidence="1">Single-pass type II membrane protein</topology>
    </subcellularLocation>
</comment>
<keyword evidence="12" id="KW-1185">Reference proteome</keyword>
<feature type="transmembrane region" description="Helical" evidence="10">
    <location>
        <begin position="12"/>
        <end position="34"/>
    </location>
</feature>
<dbReference type="InterPro" id="IPR026139">
    <property type="entry name" value="GOLM1/CASC4"/>
</dbReference>
<reference evidence="11" key="1">
    <citation type="submission" date="2025-08" db="UniProtKB">
        <authorList>
            <consortium name="Ensembl"/>
        </authorList>
    </citation>
    <scope>IDENTIFICATION</scope>
</reference>
<feature type="region of interest" description="Disordered" evidence="9">
    <location>
        <begin position="331"/>
        <end position="352"/>
    </location>
</feature>
<dbReference type="PANTHER" id="PTHR15896:SF8">
    <property type="entry name" value="GOLGI MEMBRANE PROTEIN 1"/>
    <property type="match status" value="1"/>
</dbReference>
<evidence type="ECO:0008006" key="13">
    <source>
        <dbReference type="Google" id="ProtNLM"/>
    </source>
</evidence>
<dbReference type="PANTHER" id="PTHR15896">
    <property type="entry name" value="GOLGI PHOSPHOPROTEIN 2/GP73-RELATED"/>
    <property type="match status" value="1"/>
</dbReference>
<sequence length="352" mass="38497">MGGLGNGRRGGRAPTLMVAALIACILVLGFNYWVSSAHNLELQVGEPGRGDFVLSDETNESQLCWCYSFCNFLHLTHIEVGLAQGSATCGSLDLSQWLLITLLNRQNEDLRKLQKELQSCKADTSILNNKLTVDMAHCQSQVLSQKKLCDEKVAAVKLEAQKNTQKVLPVPADPAQPPSDELPKVESQTALSTTSDTRNKLPPNEGEGKPAKAEATPGKGLTNNLTGDGDIEVMDVHEDGPEQRFPVSVTDIPSKRRMFSEADPGMEDMLIGQGKPDADGDQKLEEADEYDTDEHVVGGADLEKEQRSKTARKICTFANLYRNMEEEMADYNGDDENEGEFEADKQAALAQI</sequence>
<keyword evidence="4" id="KW-0735">Signal-anchor</keyword>
<evidence type="ECO:0000256" key="4">
    <source>
        <dbReference type="ARBA" id="ARBA00022968"/>
    </source>
</evidence>
<keyword evidence="5 10" id="KW-1133">Transmembrane helix</keyword>
<evidence type="ECO:0000256" key="5">
    <source>
        <dbReference type="ARBA" id="ARBA00022989"/>
    </source>
</evidence>
<feature type="coiled-coil region" evidence="8">
    <location>
        <begin position="103"/>
        <end position="130"/>
    </location>
</feature>
<evidence type="ECO:0000313" key="11">
    <source>
        <dbReference type="Ensembl" id="ENSFHEP00000032686.1"/>
    </source>
</evidence>
<dbReference type="GeneTree" id="ENSGT01110000269398"/>
<dbReference type="GO" id="GO:0016020">
    <property type="term" value="C:membrane"/>
    <property type="evidence" value="ECO:0007669"/>
    <property type="project" value="UniProtKB-SubCell"/>
</dbReference>
<dbReference type="AlphaFoldDB" id="A0A3Q2QXA6"/>
<comment type="similarity">
    <text evidence="2">Belongs to the GOLM family.</text>
</comment>
<proteinExistence type="inferred from homology"/>
<organism evidence="11 12">
    <name type="scientific">Fundulus heteroclitus</name>
    <name type="common">Killifish</name>
    <name type="synonym">Mummichog</name>
    <dbReference type="NCBI Taxonomy" id="8078"/>
    <lineage>
        <taxon>Eukaryota</taxon>
        <taxon>Metazoa</taxon>
        <taxon>Chordata</taxon>
        <taxon>Craniata</taxon>
        <taxon>Vertebrata</taxon>
        <taxon>Euteleostomi</taxon>
        <taxon>Actinopterygii</taxon>
        <taxon>Neopterygii</taxon>
        <taxon>Teleostei</taxon>
        <taxon>Neoteleostei</taxon>
        <taxon>Acanthomorphata</taxon>
        <taxon>Ovalentaria</taxon>
        <taxon>Atherinomorphae</taxon>
        <taxon>Cyprinodontiformes</taxon>
        <taxon>Fundulidae</taxon>
        <taxon>Fundulus</taxon>
    </lineage>
</organism>
<feature type="region of interest" description="Disordered" evidence="9">
    <location>
        <begin position="167"/>
        <end position="232"/>
    </location>
</feature>
<dbReference type="PRINTS" id="PR02084">
    <property type="entry name" value="GOLM1CASC4"/>
</dbReference>
<dbReference type="Proteomes" id="UP000265000">
    <property type="component" value="Unplaced"/>
</dbReference>
<evidence type="ECO:0000256" key="3">
    <source>
        <dbReference type="ARBA" id="ARBA00022692"/>
    </source>
</evidence>
<evidence type="ECO:0000256" key="8">
    <source>
        <dbReference type="SAM" id="Coils"/>
    </source>
</evidence>
<keyword evidence="6 8" id="KW-0175">Coiled coil</keyword>
<evidence type="ECO:0000256" key="7">
    <source>
        <dbReference type="ARBA" id="ARBA00023136"/>
    </source>
</evidence>
<accession>A0A3Q2QXA6</accession>
<feature type="compositionally biased region" description="Basic and acidic residues" evidence="9">
    <location>
        <begin position="276"/>
        <end position="285"/>
    </location>
</feature>
<dbReference type="GO" id="GO:0005794">
    <property type="term" value="C:Golgi apparatus"/>
    <property type="evidence" value="ECO:0007669"/>
    <property type="project" value="TreeGrafter"/>
</dbReference>